<name>A0A2Z7AB40_9LAMI</name>
<gene>
    <name evidence="2" type="ORF">F511_23325</name>
</gene>
<feature type="compositionally biased region" description="Low complexity" evidence="1">
    <location>
        <begin position="129"/>
        <end position="139"/>
    </location>
</feature>
<dbReference type="Gene3D" id="4.10.60.10">
    <property type="entry name" value="Zinc finger, CCHC-type"/>
    <property type="match status" value="1"/>
</dbReference>
<dbReference type="OrthoDB" id="1113212at2759"/>
<feature type="region of interest" description="Disordered" evidence="1">
    <location>
        <begin position="42"/>
        <end position="167"/>
    </location>
</feature>
<reference evidence="2 3" key="1">
    <citation type="journal article" date="2015" name="Proc. Natl. Acad. Sci. U.S.A.">
        <title>The resurrection genome of Boea hygrometrica: A blueprint for survival of dehydration.</title>
        <authorList>
            <person name="Xiao L."/>
            <person name="Yang G."/>
            <person name="Zhang L."/>
            <person name="Yang X."/>
            <person name="Zhao S."/>
            <person name="Ji Z."/>
            <person name="Zhou Q."/>
            <person name="Hu M."/>
            <person name="Wang Y."/>
            <person name="Chen M."/>
            <person name="Xu Y."/>
            <person name="Jin H."/>
            <person name="Xiao X."/>
            <person name="Hu G."/>
            <person name="Bao F."/>
            <person name="Hu Y."/>
            <person name="Wan P."/>
            <person name="Li L."/>
            <person name="Deng X."/>
            <person name="Kuang T."/>
            <person name="Xiang C."/>
            <person name="Zhu J.K."/>
            <person name="Oliver M.J."/>
            <person name="He Y."/>
        </authorList>
    </citation>
    <scope>NUCLEOTIDE SEQUENCE [LARGE SCALE GENOMIC DNA]</scope>
    <source>
        <strain evidence="3">cv. XS01</strain>
    </source>
</reference>
<sequence length="217" mass="25397">MSLFVKKFGKYLRRSFNPSSPYNNFHKSDKAASDMKCYNYDRPGHFAADCNRPKKEERYRRDEKEDRIRRDEKSDDRSKDDKKTAERYKERSKDRRMRARTDKKPSRKYDRKVLVAEERTKRWVDTDSDSTSSSSSSSDSEQEEVHCLMADQTSDGEGAQNKAKNQISTQIRKATCDQATHGRITAASSFRSSQLQPPKNRYEMKEISKRSPTLPRT</sequence>
<feature type="region of interest" description="Disordered" evidence="1">
    <location>
        <begin position="186"/>
        <end position="217"/>
    </location>
</feature>
<proteinExistence type="predicted"/>
<evidence type="ECO:0000313" key="2">
    <source>
        <dbReference type="EMBL" id="KZV18892.1"/>
    </source>
</evidence>
<evidence type="ECO:0008006" key="4">
    <source>
        <dbReference type="Google" id="ProtNLM"/>
    </source>
</evidence>
<dbReference type="GO" id="GO:0003676">
    <property type="term" value="F:nucleic acid binding"/>
    <property type="evidence" value="ECO:0007669"/>
    <property type="project" value="InterPro"/>
</dbReference>
<feature type="compositionally biased region" description="Basic and acidic residues" evidence="1">
    <location>
        <begin position="51"/>
        <end position="125"/>
    </location>
</feature>
<dbReference type="SUPFAM" id="SSF57756">
    <property type="entry name" value="Retrovirus zinc finger-like domains"/>
    <property type="match status" value="1"/>
</dbReference>
<dbReference type="InterPro" id="IPR036875">
    <property type="entry name" value="Znf_CCHC_sf"/>
</dbReference>
<feature type="compositionally biased region" description="Basic and acidic residues" evidence="1">
    <location>
        <begin position="200"/>
        <end position="209"/>
    </location>
</feature>
<organism evidence="2 3">
    <name type="scientific">Dorcoceras hygrometricum</name>
    <dbReference type="NCBI Taxonomy" id="472368"/>
    <lineage>
        <taxon>Eukaryota</taxon>
        <taxon>Viridiplantae</taxon>
        <taxon>Streptophyta</taxon>
        <taxon>Embryophyta</taxon>
        <taxon>Tracheophyta</taxon>
        <taxon>Spermatophyta</taxon>
        <taxon>Magnoliopsida</taxon>
        <taxon>eudicotyledons</taxon>
        <taxon>Gunneridae</taxon>
        <taxon>Pentapetalae</taxon>
        <taxon>asterids</taxon>
        <taxon>lamiids</taxon>
        <taxon>Lamiales</taxon>
        <taxon>Gesneriaceae</taxon>
        <taxon>Didymocarpoideae</taxon>
        <taxon>Trichosporeae</taxon>
        <taxon>Loxocarpinae</taxon>
        <taxon>Dorcoceras</taxon>
    </lineage>
</organism>
<evidence type="ECO:0000313" key="3">
    <source>
        <dbReference type="Proteomes" id="UP000250235"/>
    </source>
</evidence>
<dbReference type="GO" id="GO:0008270">
    <property type="term" value="F:zinc ion binding"/>
    <property type="evidence" value="ECO:0007669"/>
    <property type="project" value="InterPro"/>
</dbReference>
<feature type="compositionally biased region" description="Polar residues" evidence="1">
    <location>
        <begin position="186"/>
        <end position="197"/>
    </location>
</feature>
<protein>
    <recommendedName>
        <fullName evidence="4">CCHC-type domain-containing protein</fullName>
    </recommendedName>
</protein>
<dbReference type="AlphaFoldDB" id="A0A2Z7AB40"/>
<accession>A0A2Z7AB40</accession>
<dbReference type="Proteomes" id="UP000250235">
    <property type="component" value="Unassembled WGS sequence"/>
</dbReference>
<keyword evidence="3" id="KW-1185">Reference proteome</keyword>
<evidence type="ECO:0000256" key="1">
    <source>
        <dbReference type="SAM" id="MobiDB-lite"/>
    </source>
</evidence>
<dbReference type="EMBL" id="KV017183">
    <property type="protein sequence ID" value="KZV18892.1"/>
    <property type="molecule type" value="Genomic_DNA"/>
</dbReference>